<accession>A0AAN5CKS9</accession>
<evidence type="ECO:0000256" key="3">
    <source>
        <dbReference type="ARBA" id="ARBA00023170"/>
    </source>
</evidence>
<dbReference type="AlphaFoldDB" id="A0AAN5CKS9"/>
<dbReference type="Pfam" id="PF00104">
    <property type="entry name" value="Hormone_recep"/>
    <property type="match status" value="1"/>
</dbReference>
<name>A0AAN5CKS9_9BILA</name>
<keyword evidence="3" id="KW-0675">Receptor</keyword>
<dbReference type="InterPro" id="IPR000536">
    <property type="entry name" value="Nucl_hrmn_rcpt_lig-bd"/>
</dbReference>
<gene>
    <name evidence="5" type="ORF">PMAYCL1PPCAC_16472</name>
</gene>
<dbReference type="GO" id="GO:0005634">
    <property type="term" value="C:nucleus"/>
    <property type="evidence" value="ECO:0007669"/>
    <property type="project" value="TreeGrafter"/>
</dbReference>
<protein>
    <recommendedName>
        <fullName evidence="4">NR LBD domain-containing protein</fullName>
    </recommendedName>
</protein>
<evidence type="ECO:0000313" key="5">
    <source>
        <dbReference type="EMBL" id="GMR46277.1"/>
    </source>
</evidence>
<proteinExistence type="predicted"/>
<dbReference type="PANTHER" id="PTHR46011">
    <property type="entry name" value="NUCLEAR HORMONE RECEPTOR FAMILY MEMBER NHR-86-RELATED"/>
    <property type="match status" value="1"/>
</dbReference>
<feature type="non-terminal residue" evidence="5">
    <location>
        <position position="1"/>
    </location>
</feature>
<dbReference type="InterPro" id="IPR035500">
    <property type="entry name" value="NHR-like_dom_sf"/>
</dbReference>
<dbReference type="EMBL" id="BTRK01000004">
    <property type="protein sequence ID" value="GMR46277.1"/>
    <property type="molecule type" value="Genomic_DNA"/>
</dbReference>
<evidence type="ECO:0000256" key="1">
    <source>
        <dbReference type="ARBA" id="ARBA00023015"/>
    </source>
</evidence>
<keyword evidence="1" id="KW-0805">Transcription regulation</keyword>
<dbReference type="GO" id="GO:0003700">
    <property type="term" value="F:DNA-binding transcription factor activity"/>
    <property type="evidence" value="ECO:0007669"/>
    <property type="project" value="TreeGrafter"/>
</dbReference>
<keyword evidence="6" id="KW-1185">Reference proteome</keyword>
<keyword evidence="2" id="KW-0804">Transcription</keyword>
<dbReference type="Proteomes" id="UP001328107">
    <property type="component" value="Unassembled WGS sequence"/>
</dbReference>
<reference evidence="6" key="1">
    <citation type="submission" date="2022-10" db="EMBL/GenBank/DDBJ databases">
        <title>Genome assembly of Pristionchus species.</title>
        <authorList>
            <person name="Yoshida K."/>
            <person name="Sommer R.J."/>
        </authorList>
    </citation>
    <scope>NUCLEOTIDE SEQUENCE [LARGE SCALE GENOMIC DNA]</scope>
    <source>
        <strain evidence="6">RS5460</strain>
    </source>
</reference>
<organism evidence="5 6">
    <name type="scientific">Pristionchus mayeri</name>
    <dbReference type="NCBI Taxonomy" id="1317129"/>
    <lineage>
        <taxon>Eukaryota</taxon>
        <taxon>Metazoa</taxon>
        <taxon>Ecdysozoa</taxon>
        <taxon>Nematoda</taxon>
        <taxon>Chromadorea</taxon>
        <taxon>Rhabditida</taxon>
        <taxon>Rhabditina</taxon>
        <taxon>Diplogasteromorpha</taxon>
        <taxon>Diplogasteroidea</taxon>
        <taxon>Neodiplogasteridae</taxon>
        <taxon>Pristionchus</taxon>
    </lineage>
</organism>
<comment type="caution">
    <text evidence="5">The sequence shown here is derived from an EMBL/GenBank/DDBJ whole genome shotgun (WGS) entry which is preliminary data.</text>
</comment>
<sequence>YNNHDCIFQFVLFKNFFGKFAIIEGIHSSAKYFKNNYFSLMTSLITCLEPNNLDGWVSDDDNFERKDEFRVVVRSFSKDYSKLCVPMARMDDFTDREFHALLILAYCDLNPSLDLPEEAFRLAIQTKIHHFDELQKYYRKELGLKDFSHRLGTLLTFAQGVEEAGNLLYEELAMYAAMFGTDSEDRLFSELF</sequence>
<dbReference type="SUPFAM" id="SSF48508">
    <property type="entry name" value="Nuclear receptor ligand-binding domain"/>
    <property type="match status" value="1"/>
</dbReference>
<feature type="non-terminal residue" evidence="5">
    <location>
        <position position="192"/>
    </location>
</feature>
<evidence type="ECO:0000256" key="2">
    <source>
        <dbReference type="ARBA" id="ARBA00023163"/>
    </source>
</evidence>
<dbReference type="PANTHER" id="PTHR46011:SF6">
    <property type="entry name" value="HIGH ZINC ACTIVATED NUCLEAR RECEPTOR PROTEIN"/>
    <property type="match status" value="1"/>
</dbReference>
<evidence type="ECO:0000259" key="4">
    <source>
        <dbReference type="Pfam" id="PF00104"/>
    </source>
</evidence>
<feature type="domain" description="NR LBD" evidence="4">
    <location>
        <begin position="9"/>
        <end position="172"/>
    </location>
</feature>
<evidence type="ECO:0000313" key="6">
    <source>
        <dbReference type="Proteomes" id="UP001328107"/>
    </source>
</evidence>